<name>A0A5J9T3M0_9POAL</name>
<reference evidence="1 2" key="1">
    <citation type="journal article" date="2019" name="Sci. Rep.">
        <title>A high-quality genome of Eragrostis curvula grass provides insights into Poaceae evolution and supports new strategies to enhance forage quality.</title>
        <authorList>
            <person name="Carballo J."/>
            <person name="Santos B.A.C.M."/>
            <person name="Zappacosta D."/>
            <person name="Garbus I."/>
            <person name="Selva J.P."/>
            <person name="Gallo C.A."/>
            <person name="Diaz A."/>
            <person name="Albertini E."/>
            <person name="Caccamo M."/>
            <person name="Echenique V."/>
        </authorList>
    </citation>
    <scope>NUCLEOTIDE SEQUENCE [LARGE SCALE GENOMIC DNA]</scope>
    <source>
        <strain evidence="2">cv. Victoria</strain>
        <tissue evidence="1">Leaf</tissue>
    </source>
</reference>
<dbReference type="EMBL" id="RWGY01000051">
    <property type="protein sequence ID" value="TVU05827.1"/>
    <property type="molecule type" value="Genomic_DNA"/>
</dbReference>
<accession>A0A5J9T3M0</accession>
<gene>
    <name evidence="1" type="ORF">EJB05_49011</name>
</gene>
<comment type="caution">
    <text evidence="1">The sequence shown here is derived from an EMBL/GenBank/DDBJ whole genome shotgun (WGS) entry which is preliminary data.</text>
</comment>
<protein>
    <submittedName>
        <fullName evidence="1">Uncharacterized protein</fullName>
    </submittedName>
</protein>
<dbReference type="Proteomes" id="UP000324897">
    <property type="component" value="Unassembled WGS sequence"/>
</dbReference>
<dbReference type="Gramene" id="TVU05827">
    <property type="protein sequence ID" value="TVU05827"/>
    <property type="gene ID" value="EJB05_49011"/>
</dbReference>
<dbReference type="AlphaFoldDB" id="A0A5J9T3M0"/>
<evidence type="ECO:0000313" key="1">
    <source>
        <dbReference type="EMBL" id="TVU05827.1"/>
    </source>
</evidence>
<feature type="non-terminal residue" evidence="1">
    <location>
        <position position="1"/>
    </location>
</feature>
<evidence type="ECO:0000313" key="2">
    <source>
        <dbReference type="Proteomes" id="UP000324897"/>
    </source>
</evidence>
<keyword evidence="2" id="KW-1185">Reference proteome</keyword>
<organism evidence="1 2">
    <name type="scientific">Eragrostis curvula</name>
    <name type="common">weeping love grass</name>
    <dbReference type="NCBI Taxonomy" id="38414"/>
    <lineage>
        <taxon>Eukaryota</taxon>
        <taxon>Viridiplantae</taxon>
        <taxon>Streptophyta</taxon>
        <taxon>Embryophyta</taxon>
        <taxon>Tracheophyta</taxon>
        <taxon>Spermatophyta</taxon>
        <taxon>Magnoliopsida</taxon>
        <taxon>Liliopsida</taxon>
        <taxon>Poales</taxon>
        <taxon>Poaceae</taxon>
        <taxon>PACMAD clade</taxon>
        <taxon>Chloridoideae</taxon>
        <taxon>Eragrostideae</taxon>
        <taxon>Eragrostidinae</taxon>
        <taxon>Eragrostis</taxon>
    </lineage>
</organism>
<proteinExistence type="predicted"/>
<sequence length="116" mass="12633">MEHLKTHHNGMVGNLEIGARGMEVICNEVSFTQGQQDTTRTTGREDKLRYGFLGIAQIRFYSLTSGTGLGLVCPATPACSSTTYPNVEDYERTDRAVITCRLPLQTVGHAANTGNL</sequence>